<evidence type="ECO:0000313" key="6">
    <source>
        <dbReference type="EMBL" id="ODV90722.1"/>
    </source>
</evidence>
<dbReference type="SUPFAM" id="SSF48371">
    <property type="entry name" value="ARM repeat"/>
    <property type="match status" value="1"/>
</dbReference>
<dbReference type="PANTHER" id="PTHR12848:SF16">
    <property type="entry name" value="REGULATORY-ASSOCIATED PROTEIN OF MTOR"/>
    <property type="match status" value="1"/>
</dbReference>
<feature type="region of interest" description="Disordered" evidence="4">
    <location>
        <begin position="822"/>
        <end position="843"/>
    </location>
</feature>
<dbReference type="InterPro" id="IPR011989">
    <property type="entry name" value="ARM-like"/>
</dbReference>
<evidence type="ECO:0000256" key="4">
    <source>
        <dbReference type="SAM" id="MobiDB-lite"/>
    </source>
</evidence>
<comment type="similarity">
    <text evidence="1">Belongs to the WD repeat RAPTOR family.</text>
</comment>
<dbReference type="PRINTS" id="PR01547">
    <property type="entry name" value="YEAST176DUF"/>
</dbReference>
<organism evidence="6 7">
    <name type="scientific">Tortispora caseinolytica NRRL Y-17796</name>
    <dbReference type="NCBI Taxonomy" id="767744"/>
    <lineage>
        <taxon>Eukaryota</taxon>
        <taxon>Fungi</taxon>
        <taxon>Dikarya</taxon>
        <taxon>Ascomycota</taxon>
        <taxon>Saccharomycotina</taxon>
        <taxon>Trigonopsidomycetes</taxon>
        <taxon>Trigonopsidales</taxon>
        <taxon>Trigonopsidaceae</taxon>
        <taxon>Tortispora</taxon>
    </lineage>
</organism>
<dbReference type="InterPro" id="IPR001680">
    <property type="entry name" value="WD40_rpt"/>
</dbReference>
<dbReference type="GO" id="GO:0031139">
    <property type="term" value="P:positive regulation of conjugation with cellular fusion"/>
    <property type="evidence" value="ECO:0007669"/>
    <property type="project" value="EnsemblFungi"/>
</dbReference>
<dbReference type="Gene3D" id="1.25.10.10">
    <property type="entry name" value="Leucine-rich Repeat Variant"/>
    <property type="match status" value="1"/>
</dbReference>
<dbReference type="InterPro" id="IPR015943">
    <property type="entry name" value="WD40/YVTN_repeat-like_dom_sf"/>
</dbReference>
<dbReference type="GO" id="GO:0031929">
    <property type="term" value="P:TOR signaling"/>
    <property type="evidence" value="ECO:0007669"/>
    <property type="project" value="InterPro"/>
</dbReference>
<feature type="compositionally biased region" description="Polar residues" evidence="4">
    <location>
        <begin position="15"/>
        <end position="29"/>
    </location>
</feature>
<dbReference type="GO" id="GO:0030674">
    <property type="term" value="F:protein-macromolecule adaptor activity"/>
    <property type="evidence" value="ECO:0007669"/>
    <property type="project" value="TreeGrafter"/>
</dbReference>
<proteinExistence type="inferred from homology"/>
<dbReference type="SMART" id="SM01302">
    <property type="entry name" value="Raptor_N"/>
    <property type="match status" value="1"/>
</dbReference>
<dbReference type="Proteomes" id="UP000095023">
    <property type="component" value="Unassembled WGS sequence"/>
</dbReference>
<dbReference type="EMBL" id="KV453842">
    <property type="protein sequence ID" value="ODV90722.1"/>
    <property type="molecule type" value="Genomic_DNA"/>
</dbReference>
<evidence type="ECO:0000259" key="5">
    <source>
        <dbReference type="SMART" id="SM01302"/>
    </source>
</evidence>
<dbReference type="GO" id="GO:0009267">
    <property type="term" value="P:cellular response to starvation"/>
    <property type="evidence" value="ECO:0007669"/>
    <property type="project" value="EnsemblFungi"/>
</dbReference>
<dbReference type="InterPro" id="IPR016024">
    <property type="entry name" value="ARM-type_fold"/>
</dbReference>
<dbReference type="GO" id="GO:0005886">
    <property type="term" value="C:plasma membrane"/>
    <property type="evidence" value="ECO:0007669"/>
    <property type="project" value="EnsemblFungi"/>
</dbReference>
<dbReference type="GO" id="GO:0000329">
    <property type="term" value="C:fungal-type vacuole membrane"/>
    <property type="evidence" value="ECO:0007669"/>
    <property type="project" value="EnsemblFungi"/>
</dbReference>
<name>A0A1E4TG19_9ASCO</name>
<dbReference type="GO" id="GO:0030874">
    <property type="term" value="C:nucleolar chromatin"/>
    <property type="evidence" value="ECO:0007669"/>
    <property type="project" value="EnsemblFungi"/>
</dbReference>
<gene>
    <name evidence="6" type="ORF">CANCADRAFT_110002</name>
</gene>
<keyword evidence="2" id="KW-0853">WD repeat</keyword>
<evidence type="ECO:0000256" key="2">
    <source>
        <dbReference type="ARBA" id="ARBA00022574"/>
    </source>
</evidence>
<accession>A0A1E4TG19</accession>
<dbReference type="GO" id="GO:0030307">
    <property type="term" value="P:positive regulation of cell growth"/>
    <property type="evidence" value="ECO:0007669"/>
    <property type="project" value="TreeGrafter"/>
</dbReference>
<dbReference type="GO" id="GO:0010506">
    <property type="term" value="P:regulation of autophagy"/>
    <property type="evidence" value="ECO:0007669"/>
    <property type="project" value="TreeGrafter"/>
</dbReference>
<dbReference type="SMART" id="SM00320">
    <property type="entry name" value="WD40"/>
    <property type="match status" value="6"/>
</dbReference>
<dbReference type="InterPro" id="IPR029347">
    <property type="entry name" value="Raptor_N"/>
</dbReference>
<dbReference type="GO" id="GO:0031931">
    <property type="term" value="C:TORC1 complex"/>
    <property type="evidence" value="ECO:0007669"/>
    <property type="project" value="EnsemblFungi"/>
</dbReference>
<dbReference type="OrthoDB" id="10262360at2759"/>
<sequence length="1300" mass="147295">MSAGIETLLQRRLHSSPSVTHSNNGSPTYSVPDFEPGVMRHGFEDDYNSDAYMSLLAQIFYIYYDDKRHTTSSNPRPYVPADPSFPEWRMRDRQKTVSAAIVLCLNIGVDPPDIVKTQPCAKLEAWVDPSTFNDPKKATEQIGKLLQSQYETLSLRTRYKQALDPNVEDAKRFCIGLRRAAKDERILFHYNGHGVPKPTPSGEIWVFNRGYTQYIPVSLYDLQTWLGAPCIFVYDCPEAGHIVRNFKRFVQKRLDDERNRPEDAAPPAIPASAYADCIQLAACQANELLPMNPDLPADLFTCCLTSPIEIAVRWFLLQSPLPTDLPLNASIPGRLADRRTPLGELNWIFTAITDTIAWSLLPRPLFKRLFRQDLMVAALFRNFLLAERIMRTYNCHPISDPPLPDTYNHPMWDAWDLAVDQCLSQLPALQAMENNGPAYEYKHSSFFEEQLTAFEVWLKYGSNTQKPPDQLPVVLQVLLSQVHRLRALILLSKFLDLGPWAVYSALSIGIFPYVLKLLQSPAQELKPVLVFIWARIMSVDYRNIQQELLKDSGYLYFIRILAPQEGLPISNINIAQHRAMCAFVIALFCRDCPATHRVCVAPDVLSACLVHMDEPENPLLRQWVTLCISQLWNGNSEANHMGVRLHAPDKICKLLTDPVPEVRTSAIVALTTFLGTEENFNLEEEMMNREINIAVHVMALCGDGSPLVRREVAVFFSAMVNRYLSKFVVAAHNQLEYEVAFLQDVSVGRQILTQSISYNTPFSGIWKSLLALSVDSFPEVQEYASIVVEYVYSKLLVSPVKDSATQLIFFLLQRVLKTRGDHKNSEPVFRSSGKPETTSEKHHSSYLVSTLKRSISIANSLRSWTVNMSSSPQESGDYKSTLAQVFTQEPNDFGKVPSGPPYESIRKSTKTLPLTSKFIDWASEYFQEPQMSHPDVEEPGSLDYSTKLWRRNRNEHIIAETQAQKELAITGDWQSSVGVLHCHSQPRKIAFGQFEPHLVSTDSNDGVSVWDWRTQTYLNKFRNGNPSSARITVIKFINEDDVPMLTLGSADGVLRIYRHYQYSDKVELACSWRALSEMLPMGQNSGLVADWQQSRGAFLVSGDVKVIRVWDAPREMCIMDILARSNSPVTNITSDQVSGNIFACGFGDGSVRVYDRREDSRNAVKKTWKVHKNWIQGLHMQRGGMRELYSASVDGLVNFWDIRMNQPVVSFKASDRGLRAAYLHEHAPVMATGGDTIKIWSTNGRHISDVRTPTSYVLQNRQQYVSTLCFHPHRMLMAANSAQDGRIHLFSATSNLQHNY</sequence>
<keyword evidence="3" id="KW-0677">Repeat</keyword>
<evidence type="ECO:0000256" key="3">
    <source>
        <dbReference type="ARBA" id="ARBA00022737"/>
    </source>
</evidence>
<dbReference type="Gene3D" id="2.130.10.10">
    <property type="entry name" value="YVTN repeat-like/Quinoprotein amine dehydrogenase"/>
    <property type="match status" value="2"/>
</dbReference>
<feature type="domain" description="Raptor N-terminal CASPase-like" evidence="5">
    <location>
        <begin position="93"/>
        <end position="247"/>
    </location>
</feature>
<keyword evidence="7" id="KW-1185">Reference proteome</keyword>
<evidence type="ECO:0000313" key="7">
    <source>
        <dbReference type="Proteomes" id="UP000095023"/>
    </source>
</evidence>
<reference evidence="7" key="1">
    <citation type="submission" date="2016-02" db="EMBL/GenBank/DDBJ databases">
        <title>Comparative genomics of biotechnologically important yeasts.</title>
        <authorList>
            <consortium name="DOE Joint Genome Institute"/>
            <person name="Riley R."/>
            <person name="Haridas S."/>
            <person name="Wolfe K.H."/>
            <person name="Lopes M.R."/>
            <person name="Hittinger C.T."/>
            <person name="Goker M."/>
            <person name="Salamov A."/>
            <person name="Wisecaver J."/>
            <person name="Long T.M."/>
            <person name="Aerts A.L."/>
            <person name="Barry K."/>
            <person name="Choi C."/>
            <person name="Clum A."/>
            <person name="Coughlan A.Y."/>
            <person name="Deshpande S."/>
            <person name="Douglass A.P."/>
            <person name="Hanson S.J."/>
            <person name="Klenk H.-P."/>
            <person name="Labutti K."/>
            <person name="Lapidus A."/>
            <person name="Lindquist E."/>
            <person name="Lipzen A."/>
            <person name="Meier-Kolthoff J.P."/>
            <person name="Ohm R.A."/>
            <person name="Otillar R.P."/>
            <person name="Pangilinan J."/>
            <person name="Peng Y."/>
            <person name="Rokas A."/>
            <person name="Rosa C.A."/>
            <person name="Scheuner C."/>
            <person name="Sibirny A.A."/>
            <person name="Slot J.C."/>
            <person name="Stielow J.B."/>
            <person name="Sun H."/>
            <person name="Kurtzman C.P."/>
            <person name="Blackwell M."/>
            <person name="Jeffries T.W."/>
            <person name="Grigoriev I.V."/>
        </authorList>
    </citation>
    <scope>NUCLEOTIDE SEQUENCE [LARGE SCALE GENOMIC DNA]</scope>
    <source>
        <strain evidence="7">NRRL Y-17796</strain>
    </source>
</reference>
<dbReference type="GO" id="GO:0071230">
    <property type="term" value="P:cellular response to amino acid stimulus"/>
    <property type="evidence" value="ECO:0007669"/>
    <property type="project" value="TreeGrafter"/>
</dbReference>
<dbReference type="InterPro" id="IPR004083">
    <property type="entry name" value="Raptor"/>
</dbReference>
<dbReference type="PANTHER" id="PTHR12848">
    <property type="entry name" value="REGULATORY-ASSOCIATED PROTEIN OF MTOR"/>
    <property type="match status" value="1"/>
</dbReference>
<protein>
    <recommendedName>
        <fullName evidence="5">Raptor N-terminal CASPase-like domain-containing protein</fullName>
    </recommendedName>
</protein>
<dbReference type="InterPro" id="IPR036322">
    <property type="entry name" value="WD40_repeat_dom_sf"/>
</dbReference>
<dbReference type="Pfam" id="PF14538">
    <property type="entry name" value="Raptor_N"/>
    <property type="match status" value="1"/>
</dbReference>
<evidence type="ECO:0000256" key="1">
    <source>
        <dbReference type="ARBA" id="ARBA00009257"/>
    </source>
</evidence>
<feature type="region of interest" description="Disordered" evidence="4">
    <location>
        <begin position="12"/>
        <end position="33"/>
    </location>
</feature>
<dbReference type="SUPFAM" id="SSF50978">
    <property type="entry name" value="WD40 repeat-like"/>
    <property type="match status" value="1"/>
</dbReference>
<dbReference type="GO" id="GO:0043130">
    <property type="term" value="F:ubiquitin binding"/>
    <property type="evidence" value="ECO:0007669"/>
    <property type="project" value="EnsemblFungi"/>
</dbReference>